<evidence type="ECO:0000313" key="3">
    <source>
        <dbReference type="Proteomes" id="UP000281985"/>
    </source>
</evidence>
<dbReference type="Pfam" id="PF13354">
    <property type="entry name" value="Beta-lactamase2"/>
    <property type="match status" value="1"/>
</dbReference>
<organism evidence="2 3">
    <name type="scientific">Dokdonia sinensis</name>
    <dbReference type="NCBI Taxonomy" id="2479847"/>
    <lineage>
        <taxon>Bacteria</taxon>
        <taxon>Pseudomonadati</taxon>
        <taxon>Bacteroidota</taxon>
        <taxon>Flavobacteriia</taxon>
        <taxon>Flavobacteriales</taxon>
        <taxon>Flavobacteriaceae</taxon>
        <taxon>Dokdonia</taxon>
    </lineage>
</organism>
<dbReference type="InterPro" id="IPR012338">
    <property type="entry name" value="Beta-lactam/transpept-like"/>
</dbReference>
<comment type="caution">
    <text evidence="2">The sequence shown here is derived from an EMBL/GenBank/DDBJ whole genome shotgun (WGS) entry which is preliminary data.</text>
</comment>
<gene>
    <name evidence="2" type="ORF">EAX61_07795</name>
</gene>
<protein>
    <recommendedName>
        <fullName evidence="1">Beta-lactamase class A catalytic domain-containing protein</fullName>
    </recommendedName>
</protein>
<dbReference type="EMBL" id="REFV01000006">
    <property type="protein sequence ID" value="RMB59479.1"/>
    <property type="molecule type" value="Genomic_DNA"/>
</dbReference>
<dbReference type="GO" id="GO:0030655">
    <property type="term" value="P:beta-lactam antibiotic catabolic process"/>
    <property type="evidence" value="ECO:0007669"/>
    <property type="project" value="InterPro"/>
</dbReference>
<dbReference type="PROSITE" id="PS51257">
    <property type="entry name" value="PROKAR_LIPOPROTEIN"/>
    <property type="match status" value="1"/>
</dbReference>
<dbReference type="InterPro" id="IPR045155">
    <property type="entry name" value="Beta-lactam_cat"/>
</dbReference>
<dbReference type="SUPFAM" id="SSF56601">
    <property type="entry name" value="beta-lactamase/transpeptidase-like"/>
    <property type="match status" value="1"/>
</dbReference>
<dbReference type="OrthoDB" id="1884322at2"/>
<proteinExistence type="predicted"/>
<accession>A0A3M0GEA1</accession>
<dbReference type="Gene3D" id="3.40.710.10">
    <property type="entry name" value="DD-peptidase/beta-lactamase superfamily"/>
    <property type="match status" value="1"/>
</dbReference>
<sequence>MKYCYFLVLTILISSCSSPIQEVMKSDHPAIKQVAKNLKNHEVQIIFTQIDSTDNGSIEFTDHAFQVNEKDYFYPASTVKLPVALLAVEKLATDSLLHLDILYKSERDDELHNVAGDLLQIFAVSDNEAYNRLYEYMGRDYINDRLREKGLAPTRIAHRLSTSNADEAQTAQLKFFPSYEGDIVLEGNIKDGSIAKIKVKRTEKGVGYMKDSLLVNAPMDFSSKNYFPLEAQHGVMQRLFFPEQFKEEERFQIPSEDLVRIKQMMRSVPRQAGYDEVDYYDSYVKFFMYGDTKERIPEHIKMYNKVGYAYGTLTETAYIVDEKENVQFLLSATILVNENGIFNDNTYEYETVGIPFLAQLGREFHQYAIGNK</sequence>
<evidence type="ECO:0000313" key="2">
    <source>
        <dbReference type="EMBL" id="RMB59479.1"/>
    </source>
</evidence>
<name>A0A3M0GEA1_9FLAO</name>
<dbReference type="RefSeq" id="WP_121917117.1">
    <property type="nucleotide sequence ID" value="NZ_REFV01000006.1"/>
</dbReference>
<dbReference type="AlphaFoldDB" id="A0A3M0GEA1"/>
<reference evidence="2 3" key="1">
    <citation type="submission" date="2018-10" db="EMBL/GenBank/DDBJ databases">
        <title>Dokdonia luteus sp. nov., isolated from sea water.</title>
        <authorList>
            <person name="Zhou L.Y."/>
            <person name="Du Z.J."/>
        </authorList>
    </citation>
    <scope>NUCLEOTIDE SEQUENCE [LARGE SCALE GENOMIC DNA]</scope>
    <source>
        <strain evidence="2 3">SH27</strain>
    </source>
</reference>
<dbReference type="GO" id="GO:0008800">
    <property type="term" value="F:beta-lactamase activity"/>
    <property type="evidence" value="ECO:0007669"/>
    <property type="project" value="InterPro"/>
</dbReference>
<dbReference type="Proteomes" id="UP000281985">
    <property type="component" value="Unassembled WGS sequence"/>
</dbReference>
<keyword evidence="3" id="KW-1185">Reference proteome</keyword>
<evidence type="ECO:0000259" key="1">
    <source>
        <dbReference type="Pfam" id="PF13354"/>
    </source>
</evidence>
<feature type="domain" description="Beta-lactamase class A catalytic" evidence="1">
    <location>
        <begin position="61"/>
        <end position="174"/>
    </location>
</feature>